<dbReference type="Proteomes" id="UP000234479">
    <property type="component" value="Unassembled WGS sequence"/>
</dbReference>
<dbReference type="AlphaFoldDB" id="A0A2N5D9G9"/>
<name>A0A2N5D9G9_9CAUL</name>
<gene>
    <name evidence="2" type="ORF">SGCZBJ_17725</name>
</gene>
<comment type="caution">
    <text evidence="2">The sequence shown here is derived from an EMBL/GenBank/DDBJ whole genome shotgun (WGS) entry which is preliminary data.</text>
</comment>
<evidence type="ECO:0000313" key="2">
    <source>
        <dbReference type="EMBL" id="PLR22616.1"/>
    </source>
</evidence>
<reference evidence="2 3" key="1">
    <citation type="submission" date="2017-12" db="EMBL/GenBank/DDBJ databases">
        <title>The genome sequence of Caulobacter sp. 410.</title>
        <authorList>
            <person name="Gao J."/>
            <person name="Mao X."/>
            <person name="Sun J."/>
        </authorList>
    </citation>
    <scope>NUCLEOTIDE SEQUENCE [LARGE SCALE GENOMIC DNA]</scope>
    <source>
        <strain evidence="2 3">410</strain>
    </source>
</reference>
<sequence>MSDTAQAKYAFLPYVRRGLAAALAGDAEGGRLQMPVRLKLQGGGGEETVDLPLRLYGPGDVIGLDPAEVIRTEPRHLTPDFDPQYFPAVEFDTPDLPWMFSPEAASDGVLRPWLCLVVVRDRAPNLLSAGPERPVASLECELRELPDLAETYAWAHAQVLREAPAGEDEATARQAVQEVITSAPGRNLSRLLCPRRLVPNTAYIACVVPAFEAGRLAGLGLPVTPKSLADLTPAWPAPAGAGRQLVTLPVYHHWRFSTGAGAESFETLVRRLQRRTDLPGVGALSLDVSAPGWGLPATPGVQLTLEGALVPPRTAPPEPWSPAHRDTFQAALRQLLNAPATSDDALVTPPIYGQQHAGRGVVPAPSQVPNWLGDLNLDPRHRVAAGLGGLTVRARQDELMAAAWEQVEEIERDNQARRQAQLAVEIGSNLHARLTALDPGALLQVTAPAHDRVATPADGKAKARSAQAGDSVGEQVRRSALPSSALSAGFRRMTRGNGPIARRAAAQVEPLSPLERLIAEPTAAAPERSADIGLLSLEALANSLRGDLPAPGDEASRPPIEVLILNAMADVPAAVVAKSGRLDPGGGTSLGQAAAAQQAKLAELSGAGETRTAVQLPLDHVAAELKARLDPALRIPEAVGARVRSTPVAKLARGAEATVHADTLSPVMAAPDFPAPMYRALQEMHDMLLPGLENTPPNTLALLKTNPRFIEAFMVGLNHEFARELLWREYPTDQRGTYFRQFWDVRAAEFAGPDLSPIHGWQDTSALGGHLGVGDAEDDLVLLIRGDLLRRYPDASIYAVKALPDGAFPTEQPAQVKLPRFTGAREPEIAFVGFDLTEAQARTEEGGWYFVLQEQPAAPRFGLDPAAAPQTVSDLKAWRDVSWGHVASTPEALAALTHAPVAGPLAGKSIGPERAPVTWGRNAGHMARITLQRTYRIAIHAEAMFALPND</sequence>
<feature type="region of interest" description="Disordered" evidence="1">
    <location>
        <begin position="453"/>
        <end position="478"/>
    </location>
</feature>
<organism evidence="2 3">
    <name type="scientific">Caulobacter zeae</name>
    <dbReference type="NCBI Taxonomy" id="2055137"/>
    <lineage>
        <taxon>Bacteria</taxon>
        <taxon>Pseudomonadati</taxon>
        <taxon>Pseudomonadota</taxon>
        <taxon>Alphaproteobacteria</taxon>
        <taxon>Caulobacterales</taxon>
        <taxon>Caulobacteraceae</taxon>
        <taxon>Caulobacter</taxon>
    </lineage>
</organism>
<evidence type="ECO:0000256" key="1">
    <source>
        <dbReference type="SAM" id="MobiDB-lite"/>
    </source>
</evidence>
<dbReference type="RefSeq" id="WP_101719295.1">
    <property type="nucleotide sequence ID" value="NZ_PJRS01000038.1"/>
</dbReference>
<dbReference type="OrthoDB" id="9816502at2"/>
<keyword evidence="3" id="KW-1185">Reference proteome</keyword>
<evidence type="ECO:0000313" key="3">
    <source>
        <dbReference type="Proteomes" id="UP000234479"/>
    </source>
</evidence>
<dbReference type="EMBL" id="PJRS01000038">
    <property type="protein sequence ID" value="PLR22616.1"/>
    <property type="molecule type" value="Genomic_DNA"/>
</dbReference>
<proteinExistence type="predicted"/>
<protein>
    <submittedName>
        <fullName evidence="2">Uncharacterized protein</fullName>
    </submittedName>
</protein>
<accession>A0A2N5D9G9</accession>